<dbReference type="EMBL" id="MOOB01000003">
    <property type="protein sequence ID" value="OQE94880.1"/>
    <property type="molecule type" value="Genomic_DNA"/>
</dbReference>
<evidence type="ECO:0000313" key="3">
    <source>
        <dbReference type="Proteomes" id="UP000191691"/>
    </source>
</evidence>
<evidence type="ECO:0000313" key="2">
    <source>
        <dbReference type="EMBL" id="OQE94880.1"/>
    </source>
</evidence>
<name>A0A1V6Z5D6_PENNA</name>
<evidence type="ECO:0000256" key="1">
    <source>
        <dbReference type="SAM" id="MobiDB-lite"/>
    </source>
</evidence>
<reference evidence="3" key="1">
    <citation type="journal article" date="2017" name="Nat. Microbiol.">
        <title>Global analysis of biosynthetic gene clusters reveals vast potential of secondary metabolite production in Penicillium species.</title>
        <authorList>
            <person name="Nielsen J.C."/>
            <person name="Grijseels S."/>
            <person name="Prigent S."/>
            <person name="Ji B."/>
            <person name="Dainat J."/>
            <person name="Nielsen K.F."/>
            <person name="Frisvad J.C."/>
            <person name="Workman M."/>
            <person name="Nielsen J."/>
        </authorList>
    </citation>
    <scope>NUCLEOTIDE SEQUENCE [LARGE SCALE GENOMIC DNA]</scope>
    <source>
        <strain evidence="3">IBT 13039</strain>
    </source>
</reference>
<feature type="region of interest" description="Disordered" evidence="1">
    <location>
        <begin position="1"/>
        <end position="20"/>
    </location>
</feature>
<dbReference type="AlphaFoldDB" id="A0A1V6Z5D6"/>
<keyword evidence="3" id="KW-1185">Reference proteome</keyword>
<sequence length="241" mass="26669">MNGTTQRAPKTPKPTASVPIVQNKRWPPMANRNALPYKLTHLSKEKLAREATAPDPDLRRCVAHFRLHCGSVSWTENDMKSRISSFDFEDTDEEDDVDEINTELPVLKNRAAANETPVEVTEQLSQKSEPVAVAATPAPPTLPASPESTSPTSSENSSEHARLQVCKVIVHTRLPRGPARLAGISSIPRSKYCLGERSPVRSSTRVIDVNCLTFLDYVMDDADLLGYLRTFDYPEVGCAKR</sequence>
<dbReference type="Proteomes" id="UP000191691">
    <property type="component" value="Unassembled WGS sequence"/>
</dbReference>
<proteinExistence type="predicted"/>
<feature type="region of interest" description="Disordered" evidence="1">
    <location>
        <begin position="122"/>
        <end position="160"/>
    </location>
</feature>
<protein>
    <submittedName>
        <fullName evidence="2">Uncharacterized protein</fullName>
    </submittedName>
</protein>
<accession>A0A1V6Z5D6</accession>
<organism evidence="2 3">
    <name type="scientific">Penicillium nalgiovense</name>
    <dbReference type="NCBI Taxonomy" id="60175"/>
    <lineage>
        <taxon>Eukaryota</taxon>
        <taxon>Fungi</taxon>
        <taxon>Dikarya</taxon>
        <taxon>Ascomycota</taxon>
        <taxon>Pezizomycotina</taxon>
        <taxon>Eurotiomycetes</taxon>
        <taxon>Eurotiomycetidae</taxon>
        <taxon>Eurotiales</taxon>
        <taxon>Aspergillaceae</taxon>
        <taxon>Penicillium</taxon>
    </lineage>
</organism>
<comment type="caution">
    <text evidence="2">The sequence shown here is derived from an EMBL/GenBank/DDBJ whole genome shotgun (WGS) entry which is preliminary data.</text>
</comment>
<gene>
    <name evidence="2" type="ORF">PENNAL_c0003G07864</name>
</gene>
<feature type="compositionally biased region" description="Low complexity" evidence="1">
    <location>
        <begin position="144"/>
        <end position="156"/>
    </location>
</feature>